<gene>
    <name evidence="3" type="ORF">SAMN05216258_11721</name>
</gene>
<dbReference type="PROSITE" id="PS50846">
    <property type="entry name" value="HMA_2"/>
    <property type="match status" value="1"/>
</dbReference>
<sequence>MKKFLAAALFGALSGLTAVAPITAAPATAQTVAAEQIVVFAVDNMTCALCPITVKRAMEGVAGVRSVEIDFNARTATVIFDPAATSAEVIATASANAGYPARVSG</sequence>
<evidence type="ECO:0000259" key="2">
    <source>
        <dbReference type="PROSITE" id="PS50846"/>
    </source>
</evidence>
<organism evidence="3 4">
    <name type="scientific">Albimonas pacifica</name>
    <dbReference type="NCBI Taxonomy" id="1114924"/>
    <lineage>
        <taxon>Bacteria</taxon>
        <taxon>Pseudomonadati</taxon>
        <taxon>Pseudomonadota</taxon>
        <taxon>Alphaproteobacteria</taxon>
        <taxon>Rhodobacterales</taxon>
        <taxon>Paracoccaceae</taxon>
        <taxon>Albimonas</taxon>
    </lineage>
</organism>
<dbReference type="RefSeq" id="WP_092865816.1">
    <property type="nucleotide sequence ID" value="NZ_FOQH01000017.1"/>
</dbReference>
<name>A0A1I3PHT5_9RHOB</name>
<evidence type="ECO:0000313" key="3">
    <source>
        <dbReference type="EMBL" id="SFJ20910.1"/>
    </source>
</evidence>
<dbReference type="GO" id="GO:0046872">
    <property type="term" value="F:metal ion binding"/>
    <property type="evidence" value="ECO:0007669"/>
    <property type="project" value="InterPro"/>
</dbReference>
<feature type="signal peptide" evidence="1">
    <location>
        <begin position="1"/>
        <end position="20"/>
    </location>
</feature>
<dbReference type="InterPro" id="IPR036163">
    <property type="entry name" value="HMA_dom_sf"/>
</dbReference>
<evidence type="ECO:0000256" key="1">
    <source>
        <dbReference type="SAM" id="SignalP"/>
    </source>
</evidence>
<feature type="chain" id="PRO_5011658769" evidence="1">
    <location>
        <begin position="21"/>
        <end position="105"/>
    </location>
</feature>
<dbReference type="Proteomes" id="UP000199377">
    <property type="component" value="Unassembled WGS sequence"/>
</dbReference>
<protein>
    <submittedName>
        <fullName evidence="3">Mercuric ion binding protein</fullName>
    </submittedName>
</protein>
<dbReference type="InterPro" id="IPR006121">
    <property type="entry name" value="HMA_dom"/>
</dbReference>
<dbReference type="Pfam" id="PF00403">
    <property type="entry name" value="HMA"/>
    <property type="match status" value="1"/>
</dbReference>
<accession>A0A1I3PHT5</accession>
<dbReference type="SUPFAM" id="SSF55008">
    <property type="entry name" value="HMA, heavy metal-associated domain"/>
    <property type="match status" value="1"/>
</dbReference>
<feature type="domain" description="HMA" evidence="2">
    <location>
        <begin position="36"/>
        <end position="102"/>
    </location>
</feature>
<dbReference type="STRING" id="1114924.SAMN05216258_11721"/>
<reference evidence="3 4" key="1">
    <citation type="submission" date="2016-10" db="EMBL/GenBank/DDBJ databases">
        <authorList>
            <person name="de Groot N.N."/>
        </authorList>
    </citation>
    <scope>NUCLEOTIDE SEQUENCE [LARGE SCALE GENOMIC DNA]</scope>
    <source>
        <strain evidence="3 4">CGMCC 1.11030</strain>
    </source>
</reference>
<dbReference type="CDD" id="cd00371">
    <property type="entry name" value="HMA"/>
    <property type="match status" value="1"/>
</dbReference>
<dbReference type="EMBL" id="FOQH01000017">
    <property type="protein sequence ID" value="SFJ20910.1"/>
    <property type="molecule type" value="Genomic_DNA"/>
</dbReference>
<keyword evidence="1" id="KW-0732">Signal</keyword>
<dbReference type="OrthoDB" id="7205933at2"/>
<keyword evidence="4" id="KW-1185">Reference proteome</keyword>
<dbReference type="AlphaFoldDB" id="A0A1I3PHT5"/>
<proteinExistence type="predicted"/>
<evidence type="ECO:0000313" key="4">
    <source>
        <dbReference type="Proteomes" id="UP000199377"/>
    </source>
</evidence>
<dbReference type="Gene3D" id="3.30.70.100">
    <property type="match status" value="1"/>
</dbReference>